<dbReference type="InterPro" id="IPR055378">
    <property type="entry name" value="GH3_C"/>
</dbReference>
<accession>A0ABZ2KVY9</accession>
<dbReference type="RefSeq" id="WP_394831084.1">
    <property type="nucleotide sequence ID" value="NZ_CP089929.1"/>
</dbReference>
<dbReference type="InterPro" id="IPR055377">
    <property type="entry name" value="GH3_M"/>
</dbReference>
<feature type="domain" description="GH3 C-terminal" evidence="2">
    <location>
        <begin position="442"/>
        <end position="505"/>
    </location>
</feature>
<dbReference type="Pfam" id="PF23572">
    <property type="entry name" value="GH3_C"/>
    <property type="match status" value="1"/>
</dbReference>
<name>A0ABZ2KVY9_9BACT</name>
<dbReference type="PANTHER" id="PTHR31901:SF9">
    <property type="entry name" value="GH3 DOMAIN-CONTAINING PROTEIN"/>
    <property type="match status" value="1"/>
</dbReference>
<evidence type="ECO:0000313" key="3">
    <source>
        <dbReference type="EMBL" id="WXB01469.1"/>
    </source>
</evidence>
<protein>
    <submittedName>
        <fullName evidence="3">GH3 auxin-responsive promoter family protein</fullName>
    </submittedName>
</protein>
<dbReference type="Pfam" id="PF03321">
    <property type="entry name" value="GH3"/>
    <property type="match status" value="1"/>
</dbReference>
<evidence type="ECO:0000313" key="4">
    <source>
        <dbReference type="Proteomes" id="UP001374803"/>
    </source>
</evidence>
<gene>
    <name evidence="3" type="ORF">LVJ94_31690</name>
</gene>
<dbReference type="InterPro" id="IPR004993">
    <property type="entry name" value="GH3"/>
</dbReference>
<proteinExistence type="predicted"/>
<keyword evidence="4" id="KW-1185">Reference proteome</keyword>
<dbReference type="PANTHER" id="PTHR31901">
    <property type="entry name" value="GH3 DOMAIN-CONTAINING PROTEIN"/>
    <property type="match status" value="1"/>
</dbReference>
<organism evidence="3 4">
    <name type="scientific">Pendulispora rubella</name>
    <dbReference type="NCBI Taxonomy" id="2741070"/>
    <lineage>
        <taxon>Bacteria</taxon>
        <taxon>Pseudomonadati</taxon>
        <taxon>Myxococcota</taxon>
        <taxon>Myxococcia</taxon>
        <taxon>Myxococcales</taxon>
        <taxon>Sorangiineae</taxon>
        <taxon>Pendulisporaceae</taxon>
        <taxon>Pendulispora</taxon>
    </lineage>
</organism>
<sequence>MLRRSARKLEHALDRPYEAQRELLATLLRQSAKTEYGRVLGLKGDESYTEFSRKVPIVKYEQLEPWIERQKSTGYKVLSSGKVALYEKTSGSSGGKKYIPYTRELLGSFHTLVFVWLHDLLANGPELTTGKVFFSISQPFQDPEIAKNGTPVGMGNDTDYLSPLTRFFLGSCFIAPPGISQIKDPLAYKRVLAGALLAEEKLEIISIWNPTYLTTLLDYIVQNRETLVRDLRSGSVTVEGRRFEFAPLSAARARQLESGEPSWPAIWPELKLLSCWTDGSAEFFARRLYREFPGVTIQGKGLLATEAPMTVPLFGAPGPVPLTNEIFFEFEGEDGIVRRIHELRAGKTYELIFSQKGGFLRYRIGDRVTVVGQYRQTPCFRFCGRANDVSDLVGEKLNAQFVHAALDKVIGARAEDSFSFLVPMQREGEPSFYYCITSEHRAGDWAAELERELGEAHQYSQARKLGQLGPLRMQVAKDARDAYYGHFMSRGMKWGDIKFSPLMKSADDDFLHRLGVA</sequence>
<dbReference type="Pfam" id="PF23571">
    <property type="entry name" value="GH3_M"/>
    <property type="match status" value="1"/>
</dbReference>
<dbReference type="Proteomes" id="UP001374803">
    <property type="component" value="Chromosome"/>
</dbReference>
<reference evidence="3" key="1">
    <citation type="submission" date="2021-12" db="EMBL/GenBank/DDBJ databases">
        <title>Discovery of the Pendulisporaceae a myxobacterial family with distinct sporulation behavior and unique specialized metabolism.</title>
        <authorList>
            <person name="Garcia R."/>
            <person name="Popoff A."/>
            <person name="Bader C.D."/>
            <person name="Loehr J."/>
            <person name="Walesch S."/>
            <person name="Walt C."/>
            <person name="Boldt J."/>
            <person name="Bunk B."/>
            <person name="Haeckl F.J.F.P.J."/>
            <person name="Gunesch A.P."/>
            <person name="Birkelbach J."/>
            <person name="Nuebel U."/>
            <person name="Pietschmann T."/>
            <person name="Bach T."/>
            <person name="Mueller R."/>
        </authorList>
    </citation>
    <scope>NUCLEOTIDE SEQUENCE</scope>
    <source>
        <strain evidence="3">MSr11367</strain>
    </source>
</reference>
<feature type="domain" description="GH3 middle" evidence="1">
    <location>
        <begin position="322"/>
        <end position="385"/>
    </location>
</feature>
<dbReference type="EMBL" id="CP089983">
    <property type="protein sequence ID" value="WXB01469.1"/>
    <property type="molecule type" value="Genomic_DNA"/>
</dbReference>
<evidence type="ECO:0000259" key="1">
    <source>
        <dbReference type="Pfam" id="PF23571"/>
    </source>
</evidence>
<evidence type="ECO:0000259" key="2">
    <source>
        <dbReference type="Pfam" id="PF23572"/>
    </source>
</evidence>